<evidence type="ECO:0000313" key="2">
    <source>
        <dbReference type="Proteomes" id="UP000618591"/>
    </source>
</evidence>
<protein>
    <submittedName>
        <fullName evidence="1">Tryptophan halogenase</fullName>
    </submittedName>
</protein>
<keyword evidence="2" id="KW-1185">Reference proteome</keyword>
<dbReference type="InterPro" id="IPR006905">
    <property type="entry name" value="Flavin_halogenase"/>
</dbReference>
<organism evidence="1 2">
    <name type="scientific">Sphingomonas psychrolutea</name>
    <dbReference type="NCBI Taxonomy" id="1259676"/>
    <lineage>
        <taxon>Bacteria</taxon>
        <taxon>Pseudomonadati</taxon>
        <taxon>Pseudomonadota</taxon>
        <taxon>Alphaproteobacteria</taxon>
        <taxon>Sphingomonadales</taxon>
        <taxon>Sphingomonadaceae</taxon>
        <taxon>Sphingomonas</taxon>
    </lineage>
</organism>
<dbReference type="PANTHER" id="PTHR43747">
    <property type="entry name" value="FAD-BINDING PROTEIN"/>
    <property type="match status" value="1"/>
</dbReference>
<proteinExistence type="predicted"/>
<dbReference type="PIRSF" id="PIRSF011396">
    <property type="entry name" value="Trp_halogenase"/>
    <property type="match status" value="1"/>
</dbReference>
<dbReference type="Gene3D" id="3.50.50.60">
    <property type="entry name" value="FAD/NAD(P)-binding domain"/>
    <property type="match status" value="1"/>
</dbReference>
<dbReference type="InterPro" id="IPR050816">
    <property type="entry name" value="Flavin-dep_Halogenase_NPB"/>
</dbReference>
<reference evidence="2" key="1">
    <citation type="journal article" date="2019" name="Int. J. Syst. Evol. Microbiol.">
        <title>The Global Catalogue of Microorganisms (GCM) 10K type strain sequencing project: providing services to taxonomists for standard genome sequencing and annotation.</title>
        <authorList>
            <consortium name="The Broad Institute Genomics Platform"/>
            <consortium name="The Broad Institute Genome Sequencing Center for Infectious Disease"/>
            <person name="Wu L."/>
            <person name="Ma J."/>
        </authorList>
    </citation>
    <scope>NUCLEOTIDE SEQUENCE [LARGE SCALE GENOMIC DNA]</scope>
    <source>
        <strain evidence="2">CGMCC 1.10106</strain>
    </source>
</reference>
<comment type="caution">
    <text evidence="1">The sequence shown here is derived from an EMBL/GenBank/DDBJ whole genome shotgun (WGS) entry which is preliminary data.</text>
</comment>
<accession>A0ABQ1GJ37</accession>
<dbReference type="SUPFAM" id="SSF51905">
    <property type="entry name" value="FAD/NAD(P)-binding domain"/>
    <property type="match status" value="1"/>
</dbReference>
<dbReference type="Pfam" id="PF04820">
    <property type="entry name" value="Trp_halogenase"/>
    <property type="match status" value="1"/>
</dbReference>
<gene>
    <name evidence="1" type="ORF">GCM10011395_13500</name>
</gene>
<dbReference type="EMBL" id="BMDW01000006">
    <property type="protein sequence ID" value="GGA44573.1"/>
    <property type="molecule type" value="Genomic_DNA"/>
</dbReference>
<evidence type="ECO:0000313" key="1">
    <source>
        <dbReference type="EMBL" id="GGA44573.1"/>
    </source>
</evidence>
<dbReference type="PANTHER" id="PTHR43747:SF4">
    <property type="entry name" value="FLAVIN-DEPENDENT TRYPTOPHAN HALOGENASE"/>
    <property type="match status" value="1"/>
</dbReference>
<dbReference type="Proteomes" id="UP000618591">
    <property type="component" value="Unassembled WGS sequence"/>
</dbReference>
<dbReference type="InterPro" id="IPR036188">
    <property type="entry name" value="FAD/NAD-bd_sf"/>
</dbReference>
<dbReference type="InterPro" id="IPR033856">
    <property type="entry name" value="Trp_halogen"/>
</dbReference>
<name>A0ABQ1GJ37_9SPHN</name>
<sequence length="477" mass="51503">MAANLFAHAWPSASVTVIESPEIGIIGVGEGSTPQLKAFFDRLGIAEAEWMPACNATYKNGIAFHGWSERAGYDGYFHPLPSPLDLHTAPAFFDATRQRRHGQDVWAHPDRFFLPARLAAERLAPIAAEAFPLGPAYGYHFDAHLVGAFLRDHAVKQGVVHLERRIVEVAVADGVVTHLVAEGGEQIDGDLFVDSSGFRAVIHQAALGVPFVSFGENLFNDSAVVMPTPADPTGTASATRATALRAGWAWDIPLTSRTGNGYVYASSYCSKDEAEAELRAHLGVGDEGTARHLSMKVGRVAETWVGNSLAVGLSQGFIEPLEATALHIVQATVEGFIQAYEAGGFTPANRDAFNTRIAARYDGIRDYIVCHYRMNRRSDTAYWRDNAANDRLSDSLKSIITCWFIGGDLEAEITQQGIAGYYAATSWHCLFAGYGVYPETAPNPAGPGSTDMAAIDDFLRRAARNFGDHRAALAALG</sequence>